<evidence type="ECO:0000256" key="5">
    <source>
        <dbReference type="ARBA" id="ARBA00023274"/>
    </source>
</evidence>
<dbReference type="PANTHER" id="PTHR11655:SF14">
    <property type="entry name" value="LARGE RIBOSOMAL SUBUNIT PROTEIN UL6M"/>
    <property type="match status" value="1"/>
</dbReference>
<comment type="caution">
    <text evidence="12">The sequence shown here is derived from an EMBL/GenBank/DDBJ whole genome shotgun (WGS) entry which is preliminary data.</text>
</comment>
<dbReference type="InterPro" id="IPR019906">
    <property type="entry name" value="Ribosomal_uL6_bac-type"/>
</dbReference>
<dbReference type="SUPFAM" id="SSF56053">
    <property type="entry name" value="Ribosomal protein L6"/>
    <property type="match status" value="2"/>
</dbReference>
<keyword evidence="13" id="KW-1185">Reference proteome</keyword>
<dbReference type="Proteomes" id="UP001168575">
    <property type="component" value="Unassembled WGS sequence"/>
</dbReference>
<proteinExistence type="inferred from homology"/>
<evidence type="ECO:0000256" key="10">
    <source>
        <dbReference type="SAM" id="MobiDB-lite"/>
    </source>
</evidence>
<dbReference type="NCBIfam" id="TIGR03654">
    <property type="entry name" value="L6_bact"/>
    <property type="match status" value="1"/>
</dbReference>
<dbReference type="AlphaFoldDB" id="A0AA43UBA6"/>
<dbReference type="GO" id="GO:0019843">
    <property type="term" value="F:rRNA binding"/>
    <property type="evidence" value="ECO:0007669"/>
    <property type="project" value="UniProtKB-UniRule"/>
</dbReference>
<keyword evidence="4 8" id="KW-0689">Ribosomal protein</keyword>
<accession>A0AA43UBA6</accession>
<keyword evidence="2 9" id="KW-0699">rRNA-binding</keyword>
<dbReference type="PANTHER" id="PTHR11655">
    <property type="entry name" value="60S/50S RIBOSOMAL PROTEIN L6/L9"/>
    <property type="match status" value="1"/>
</dbReference>
<dbReference type="GO" id="GO:0003735">
    <property type="term" value="F:structural constituent of ribosome"/>
    <property type="evidence" value="ECO:0007669"/>
    <property type="project" value="UniProtKB-UniRule"/>
</dbReference>
<evidence type="ECO:0000256" key="3">
    <source>
        <dbReference type="ARBA" id="ARBA00022884"/>
    </source>
</evidence>
<feature type="domain" description="Large ribosomal subunit protein uL6 alpha-beta" evidence="11">
    <location>
        <begin position="61"/>
        <end position="135"/>
    </location>
</feature>
<comment type="similarity">
    <text evidence="1 8">Belongs to the universal ribosomal protein uL6 family.</text>
</comment>
<dbReference type="InterPro" id="IPR002358">
    <property type="entry name" value="Ribosomal_uL6_CS"/>
</dbReference>
<evidence type="ECO:0000256" key="2">
    <source>
        <dbReference type="ARBA" id="ARBA00022730"/>
    </source>
</evidence>
<protein>
    <recommendedName>
        <fullName evidence="6 7">50S ribosomal protein L6</fullName>
    </recommendedName>
</protein>
<feature type="domain" description="Large ribosomal subunit protein uL6 alpha-beta" evidence="11">
    <location>
        <begin position="2"/>
        <end position="52"/>
    </location>
</feature>
<reference evidence="12" key="1">
    <citation type="submission" date="2023-07" db="EMBL/GenBank/DDBJ databases">
        <title>Between Cages and Wild: Unraveling the Impact of Captivity on Animal Microbiomes and Antimicrobial Resistance.</title>
        <authorList>
            <person name="Schmartz G.P."/>
            <person name="Rehner J."/>
            <person name="Schuff M.J."/>
            <person name="Becker S.L."/>
            <person name="Kravczyk M."/>
            <person name="Gurevich A."/>
            <person name="Francke R."/>
            <person name="Mueller R."/>
            <person name="Keller V."/>
            <person name="Keller A."/>
        </authorList>
    </citation>
    <scope>NUCLEOTIDE SEQUENCE</scope>
    <source>
        <strain evidence="12">S12M_St_49</strain>
    </source>
</reference>
<dbReference type="EMBL" id="JAUMVS010000084">
    <property type="protein sequence ID" value="MDO4842054.1"/>
    <property type="molecule type" value="Genomic_DNA"/>
</dbReference>
<feature type="region of interest" description="Disordered" evidence="10">
    <location>
        <begin position="130"/>
        <end position="151"/>
    </location>
</feature>
<evidence type="ECO:0000256" key="9">
    <source>
        <dbReference type="RuleBase" id="RU003870"/>
    </source>
</evidence>
<dbReference type="InterPro" id="IPR000702">
    <property type="entry name" value="Ribosomal_uL6-like"/>
</dbReference>
<evidence type="ECO:0000256" key="4">
    <source>
        <dbReference type="ARBA" id="ARBA00022980"/>
    </source>
</evidence>
<evidence type="ECO:0000256" key="7">
    <source>
        <dbReference type="NCBIfam" id="TIGR03654"/>
    </source>
</evidence>
<dbReference type="FunFam" id="3.90.930.12:FF:000001">
    <property type="entry name" value="50S ribosomal protein L6"/>
    <property type="match status" value="1"/>
</dbReference>
<keyword evidence="3 9" id="KW-0694">RNA-binding</keyword>
<dbReference type="PIRSF" id="PIRSF002162">
    <property type="entry name" value="Ribosomal_L6"/>
    <property type="match status" value="1"/>
</dbReference>
<sequence>VGELTRTFQDCIEIKQEGTEIVCSPKNEEPQTNAYWGLTRTLISNMVQGCAEGFSKNLELVGVGYRAAMKGSDIELSLGFSHPVIVAAPAGITFEVPEASKIVVKGASKEQVGQVAADIRKWRKPEPYKGKGIRYEGEHVRRKAGKAGKDK</sequence>
<evidence type="ECO:0000313" key="12">
    <source>
        <dbReference type="EMBL" id="MDO4842054.1"/>
    </source>
</evidence>
<dbReference type="GO" id="GO:0022625">
    <property type="term" value="C:cytosolic large ribosomal subunit"/>
    <property type="evidence" value="ECO:0007669"/>
    <property type="project" value="UniProtKB-UniRule"/>
</dbReference>
<dbReference type="Gene3D" id="3.90.930.12">
    <property type="entry name" value="Ribosomal protein L6, alpha-beta domain"/>
    <property type="match status" value="2"/>
</dbReference>
<dbReference type="InterPro" id="IPR036789">
    <property type="entry name" value="Ribosomal_uL6-like_a/b-dom_sf"/>
</dbReference>
<dbReference type="GO" id="GO:0002181">
    <property type="term" value="P:cytoplasmic translation"/>
    <property type="evidence" value="ECO:0007669"/>
    <property type="project" value="TreeGrafter"/>
</dbReference>
<organism evidence="12 13">
    <name type="scientific">Phoenicibacter congonensis</name>
    <dbReference type="NCBI Taxonomy" id="1944646"/>
    <lineage>
        <taxon>Bacteria</taxon>
        <taxon>Bacillati</taxon>
        <taxon>Actinomycetota</taxon>
        <taxon>Coriobacteriia</taxon>
        <taxon>Eggerthellales</taxon>
        <taxon>Eggerthellaceae</taxon>
        <taxon>Phoenicibacter</taxon>
    </lineage>
</organism>
<dbReference type="PROSITE" id="PS00525">
    <property type="entry name" value="RIBOSOMAL_L6_1"/>
    <property type="match status" value="1"/>
</dbReference>
<evidence type="ECO:0000259" key="11">
    <source>
        <dbReference type="Pfam" id="PF00347"/>
    </source>
</evidence>
<keyword evidence="5 8" id="KW-0687">Ribonucleoprotein</keyword>
<feature type="compositionally biased region" description="Basic residues" evidence="10">
    <location>
        <begin position="140"/>
        <end position="151"/>
    </location>
</feature>
<dbReference type="PRINTS" id="PR00059">
    <property type="entry name" value="RIBOSOMALL6"/>
</dbReference>
<evidence type="ECO:0000256" key="1">
    <source>
        <dbReference type="ARBA" id="ARBA00009356"/>
    </source>
</evidence>
<evidence type="ECO:0000256" key="6">
    <source>
        <dbReference type="ARBA" id="ARBA00035454"/>
    </source>
</evidence>
<dbReference type="Pfam" id="PF00347">
    <property type="entry name" value="Ribosomal_L6"/>
    <property type="match status" value="2"/>
</dbReference>
<evidence type="ECO:0000256" key="8">
    <source>
        <dbReference type="RuleBase" id="RU003869"/>
    </source>
</evidence>
<gene>
    <name evidence="12" type="primary">rplF</name>
    <name evidence="12" type="ORF">Q3982_05200</name>
</gene>
<feature type="compositionally biased region" description="Basic and acidic residues" evidence="10">
    <location>
        <begin position="130"/>
        <end position="139"/>
    </location>
</feature>
<name>A0AA43UBA6_9ACTN</name>
<comment type="function">
    <text evidence="9">This protein binds to the 23S rRNA, and is important in its secondary structure. It is located near the subunit interface in the base of the L7/L12 stalk, and near the tRNA binding site of the peptidyltransferase center.</text>
</comment>
<dbReference type="InterPro" id="IPR020040">
    <property type="entry name" value="Ribosomal_uL6_a/b-dom"/>
</dbReference>
<feature type="non-terminal residue" evidence="12">
    <location>
        <position position="1"/>
    </location>
</feature>
<evidence type="ECO:0000313" key="13">
    <source>
        <dbReference type="Proteomes" id="UP001168575"/>
    </source>
</evidence>